<dbReference type="Gene3D" id="3.40.50.2300">
    <property type="match status" value="1"/>
</dbReference>
<keyword evidence="4" id="KW-1185">Reference proteome</keyword>
<accession>A0A1Q9B324</accession>
<name>A0A1Q9B324_9HYPH</name>
<evidence type="ECO:0000313" key="3">
    <source>
        <dbReference type="EMBL" id="OLP62417.1"/>
    </source>
</evidence>
<dbReference type="OrthoDB" id="7569831at2"/>
<evidence type="ECO:0000259" key="2">
    <source>
        <dbReference type="PROSITE" id="PS50110"/>
    </source>
</evidence>
<dbReference type="AlphaFoldDB" id="A0A1Q9B324"/>
<dbReference type="EMBL" id="MKIP01000025">
    <property type="protein sequence ID" value="OLP62417.1"/>
    <property type="molecule type" value="Genomic_DNA"/>
</dbReference>
<dbReference type="SUPFAM" id="SSF52172">
    <property type="entry name" value="CheY-like"/>
    <property type="match status" value="1"/>
</dbReference>
<dbReference type="InterPro" id="IPR052893">
    <property type="entry name" value="TCS_response_regulator"/>
</dbReference>
<dbReference type="Pfam" id="PF00072">
    <property type="entry name" value="Response_reg"/>
    <property type="match status" value="1"/>
</dbReference>
<feature type="modified residue" description="4-aspartylphosphate" evidence="1">
    <location>
        <position position="56"/>
    </location>
</feature>
<feature type="domain" description="Response regulatory" evidence="2">
    <location>
        <begin position="5"/>
        <end position="124"/>
    </location>
</feature>
<dbReference type="SMART" id="SM00448">
    <property type="entry name" value="REC"/>
    <property type="match status" value="1"/>
</dbReference>
<protein>
    <recommendedName>
        <fullName evidence="2">Response regulatory domain-containing protein</fullName>
    </recommendedName>
</protein>
<keyword evidence="1" id="KW-0597">Phosphoprotein</keyword>
<reference evidence="3 4" key="1">
    <citation type="submission" date="2016-09" db="EMBL/GenBank/DDBJ databases">
        <title>Rhizobium sp. nov., a novel species isolated from the rice rhizosphere.</title>
        <authorList>
            <person name="Zhao J."/>
            <person name="Zhang X."/>
        </authorList>
    </citation>
    <scope>NUCLEOTIDE SEQUENCE [LARGE SCALE GENOMIC DNA]</scope>
    <source>
        <strain evidence="3 4">1.7048</strain>
    </source>
</reference>
<dbReference type="RefSeq" id="WP_075625527.1">
    <property type="nucleotide sequence ID" value="NZ_FOAM01000021.1"/>
</dbReference>
<comment type="caution">
    <text evidence="3">The sequence shown here is derived from an EMBL/GenBank/DDBJ whole genome shotgun (WGS) entry which is preliminary data.</text>
</comment>
<evidence type="ECO:0000313" key="4">
    <source>
        <dbReference type="Proteomes" id="UP000186364"/>
    </source>
</evidence>
<evidence type="ECO:0000256" key="1">
    <source>
        <dbReference type="PROSITE-ProRule" id="PRU00169"/>
    </source>
</evidence>
<dbReference type="GO" id="GO:0000160">
    <property type="term" value="P:phosphorelay signal transduction system"/>
    <property type="evidence" value="ECO:0007669"/>
    <property type="project" value="InterPro"/>
</dbReference>
<sequence length="133" mass="14621">MTLASILMVDDDESDLFIAGYTIRKFNPDIAVLQARNGREALDVVQAGRPDVILLDVNMPVMDGFEFLEHLARLLKDRSPMVVMLTSSHLPADRKRAHSYDFVRAYVEKPLKGEDMAMLAGLAAEGDGEAATG</sequence>
<proteinExistence type="predicted"/>
<gene>
    <name evidence="3" type="ORF">BJF93_22390</name>
</gene>
<dbReference type="PROSITE" id="PS50110">
    <property type="entry name" value="RESPONSE_REGULATORY"/>
    <property type="match status" value="1"/>
</dbReference>
<dbReference type="InterPro" id="IPR011006">
    <property type="entry name" value="CheY-like_superfamily"/>
</dbReference>
<dbReference type="Proteomes" id="UP000186364">
    <property type="component" value="Unassembled WGS sequence"/>
</dbReference>
<dbReference type="PANTHER" id="PTHR44520">
    <property type="entry name" value="RESPONSE REGULATOR RCP1-RELATED"/>
    <property type="match status" value="1"/>
</dbReference>
<dbReference type="PANTHER" id="PTHR44520:SF2">
    <property type="entry name" value="RESPONSE REGULATOR RCP1"/>
    <property type="match status" value="1"/>
</dbReference>
<organism evidence="3 4">
    <name type="scientific">Xaviernesmea oryzae</name>
    <dbReference type="NCBI Taxonomy" id="464029"/>
    <lineage>
        <taxon>Bacteria</taxon>
        <taxon>Pseudomonadati</taxon>
        <taxon>Pseudomonadota</taxon>
        <taxon>Alphaproteobacteria</taxon>
        <taxon>Hyphomicrobiales</taxon>
        <taxon>Rhizobiaceae</taxon>
        <taxon>Rhizobium/Agrobacterium group</taxon>
        <taxon>Xaviernesmea</taxon>
    </lineage>
</organism>
<dbReference type="InterPro" id="IPR001789">
    <property type="entry name" value="Sig_transdc_resp-reg_receiver"/>
</dbReference>